<dbReference type="InterPro" id="IPR001180">
    <property type="entry name" value="CNH_dom"/>
</dbReference>
<protein>
    <recommendedName>
        <fullName evidence="1">CNH domain-containing protein</fullName>
    </recommendedName>
</protein>
<dbReference type="GO" id="GO:0034058">
    <property type="term" value="P:endosomal vesicle fusion"/>
    <property type="evidence" value="ECO:0007669"/>
    <property type="project" value="TreeGrafter"/>
</dbReference>
<proteinExistence type="predicted"/>
<feature type="domain" description="CNH" evidence="1">
    <location>
        <begin position="61"/>
        <end position="340"/>
    </location>
</feature>
<comment type="caution">
    <text evidence="2">The sequence shown here is derived from an EMBL/GenBank/DDBJ whole genome shotgun (WGS) entry which is preliminary data.</text>
</comment>
<reference evidence="2 3" key="1">
    <citation type="journal article" date="2020" name="IScience">
        <title>Genome Sequencing of the Endangered Kingdonia uniflora (Circaeasteraceae, Ranunculales) Reveals Potential Mechanisms of Evolutionary Specialization.</title>
        <authorList>
            <person name="Sun Y."/>
            <person name="Deng T."/>
            <person name="Zhang A."/>
            <person name="Moore M.J."/>
            <person name="Landis J.B."/>
            <person name="Lin N."/>
            <person name="Zhang H."/>
            <person name="Zhang X."/>
            <person name="Huang J."/>
            <person name="Zhang X."/>
            <person name="Sun H."/>
            <person name="Wang H."/>
        </authorList>
    </citation>
    <scope>NUCLEOTIDE SEQUENCE [LARGE SCALE GENOMIC DNA]</scope>
    <source>
        <strain evidence="2">TB1705</strain>
        <tissue evidence="2">Leaf</tissue>
    </source>
</reference>
<organism evidence="2 3">
    <name type="scientific">Kingdonia uniflora</name>
    <dbReference type="NCBI Taxonomy" id="39325"/>
    <lineage>
        <taxon>Eukaryota</taxon>
        <taxon>Viridiplantae</taxon>
        <taxon>Streptophyta</taxon>
        <taxon>Embryophyta</taxon>
        <taxon>Tracheophyta</taxon>
        <taxon>Spermatophyta</taxon>
        <taxon>Magnoliopsida</taxon>
        <taxon>Ranunculales</taxon>
        <taxon>Circaeasteraceae</taxon>
        <taxon>Kingdonia</taxon>
    </lineage>
</organism>
<dbReference type="GO" id="GO:0016020">
    <property type="term" value="C:membrane"/>
    <property type="evidence" value="ECO:0007669"/>
    <property type="project" value="TreeGrafter"/>
</dbReference>
<dbReference type="EMBL" id="JACGCM010000868">
    <property type="protein sequence ID" value="KAF6164960.1"/>
    <property type="molecule type" value="Genomic_DNA"/>
</dbReference>
<name>A0A7J7ND77_9MAGN</name>
<evidence type="ECO:0000259" key="1">
    <source>
        <dbReference type="PROSITE" id="PS50219"/>
    </source>
</evidence>
<dbReference type="OrthoDB" id="1740084at2759"/>
<dbReference type="PROSITE" id="PS50219">
    <property type="entry name" value="CNH"/>
    <property type="match status" value="1"/>
</dbReference>
<evidence type="ECO:0000313" key="2">
    <source>
        <dbReference type="EMBL" id="KAF6164960.1"/>
    </source>
</evidence>
<keyword evidence="3" id="KW-1185">Reference proteome</keyword>
<dbReference type="Proteomes" id="UP000541444">
    <property type="component" value="Unassembled WGS sequence"/>
</dbReference>
<gene>
    <name evidence="2" type="ORF">GIB67_005329</name>
</gene>
<dbReference type="GO" id="GO:0006914">
    <property type="term" value="P:autophagy"/>
    <property type="evidence" value="ECO:0007669"/>
    <property type="project" value="TreeGrafter"/>
</dbReference>
<evidence type="ECO:0000313" key="3">
    <source>
        <dbReference type="Proteomes" id="UP000541444"/>
    </source>
</evidence>
<dbReference type="GO" id="GO:0005737">
    <property type="term" value="C:cytoplasm"/>
    <property type="evidence" value="ECO:0007669"/>
    <property type="project" value="TreeGrafter"/>
</dbReference>
<dbReference type="InterPro" id="IPR032914">
    <property type="entry name" value="Vam6/VPS39/TRAP1"/>
</dbReference>
<dbReference type="PANTHER" id="PTHR12894">
    <property type="entry name" value="CNH DOMAIN CONTAINING"/>
    <property type="match status" value="1"/>
</dbReference>
<dbReference type="PANTHER" id="PTHR12894:SF43">
    <property type="entry name" value="VACUOLAR SORTING PROTEIN 3"/>
    <property type="match status" value="1"/>
</dbReference>
<sequence length="362" mass="39910">MVGTKLEVGETKVMARAEVGEQVQVVPRVPILGWSTTGHVTMVALPPRPGWLLNVIELIGALHINLAGNIVYQYKVVKDVEELINFHQVYNGWTYWPMDLTLMILYMTKRRAEVLEQLRAYEGVSAPYSFSLMFLVHMDINQEICSGGGGQKVLQQDTSLDGVPYASEAVIWLSGDLFEPPTRQLLLPGRVDAGTGSVFKVLKEIQTQGVEGIRTMAWIYDSIIVGTVNGYKFFSSSTGRSASMFSLPDPSSRPYLKSLWKNYEVLLLVDNVGIVVNDVGQPVGGSLVFQNALESIGEISNYLIVVSDGKMELFHKKTGVRVQLVSFARKGLGSCIVANEETGNGEYVVVATSSKVWVFVCY</sequence>
<accession>A0A7J7ND77</accession>
<dbReference type="AlphaFoldDB" id="A0A7J7ND77"/>